<evidence type="ECO:0000259" key="5">
    <source>
        <dbReference type="PROSITE" id="PS50977"/>
    </source>
</evidence>
<gene>
    <name evidence="6" type="ORF">GCM10009747_22020</name>
</gene>
<dbReference type="Pfam" id="PF00440">
    <property type="entry name" value="TetR_N"/>
    <property type="match status" value="1"/>
</dbReference>
<reference evidence="6 7" key="1">
    <citation type="journal article" date="2019" name="Int. J. Syst. Evol. Microbiol.">
        <title>The Global Catalogue of Microorganisms (GCM) 10K type strain sequencing project: providing services to taxonomists for standard genome sequencing and annotation.</title>
        <authorList>
            <consortium name="The Broad Institute Genomics Platform"/>
            <consortium name="The Broad Institute Genome Sequencing Center for Infectious Disease"/>
            <person name="Wu L."/>
            <person name="Ma J."/>
        </authorList>
    </citation>
    <scope>NUCLEOTIDE SEQUENCE [LARGE SCALE GENOMIC DNA]</scope>
    <source>
        <strain evidence="6 7">JCM 14319</strain>
    </source>
</reference>
<name>A0ABN2KPN3_9MICO</name>
<feature type="domain" description="HTH tetR-type" evidence="5">
    <location>
        <begin position="9"/>
        <end position="69"/>
    </location>
</feature>
<dbReference type="PANTHER" id="PTHR30055:SF238">
    <property type="entry name" value="MYCOFACTOCIN BIOSYNTHESIS TRANSCRIPTIONAL REGULATOR MFTR-RELATED"/>
    <property type="match status" value="1"/>
</dbReference>
<dbReference type="InterPro" id="IPR001647">
    <property type="entry name" value="HTH_TetR"/>
</dbReference>
<dbReference type="PRINTS" id="PR00455">
    <property type="entry name" value="HTHTETR"/>
</dbReference>
<keyword evidence="2 4" id="KW-0238">DNA-binding</keyword>
<sequence length="196" mass="21424">MSRMPRWPADSRARLADAALDLFSQRGYSAVTVDDIADRAGVTARTFFRQFRDKEEVLFAEDDLLLPSLLATIAEPTGPVAAEPLMARALGALAERMQSAHEPLRRRQAIIDSDVALMGRELAKQARWQQAISAALAERGFDPADAGLLAAIGFALFRRELHAWLADPSIDATPLPERIRAALPSVRTVLDAATTH</sequence>
<dbReference type="Gene3D" id="1.10.357.10">
    <property type="entry name" value="Tetracycline Repressor, domain 2"/>
    <property type="match status" value="1"/>
</dbReference>
<dbReference type="SUPFAM" id="SSF46689">
    <property type="entry name" value="Homeodomain-like"/>
    <property type="match status" value="1"/>
</dbReference>
<keyword evidence="7" id="KW-1185">Reference proteome</keyword>
<proteinExistence type="predicted"/>
<evidence type="ECO:0000313" key="6">
    <source>
        <dbReference type="EMBL" id="GAA1762293.1"/>
    </source>
</evidence>
<protein>
    <submittedName>
        <fullName evidence="6">TetR/AcrR family transcriptional regulator</fullName>
    </submittedName>
</protein>
<evidence type="ECO:0000256" key="4">
    <source>
        <dbReference type="PROSITE-ProRule" id="PRU00335"/>
    </source>
</evidence>
<evidence type="ECO:0000256" key="2">
    <source>
        <dbReference type="ARBA" id="ARBA00023125"/>
    </source>
</evidence>
<dbReference type="Proteomes" id="UP001500506">
    <property type="component" value="Unassembled WGS sequence"/>
</dbReference>
<keyword evidence="1" id="KW-0805">Transcription regulation</keyword>
<dbReference type="InterPro" id="IPR009057">
    <property type="entry name" value="Homeodomain-like_sf"/>
</dbReference>
<dbReference type="EMBL" id="BAAANH010000004">
    <property type="protein sequence ID" value="GAA1762293.1"/>
    <property type="molecule type" value="Genomic_DNA"/>
</dbReference>
<evidence type="ECO:0000256" key="3">
    <source>
        <dbReference type="ARBA" id="ARBA00023163"/>
    </source>
</evidence>
<dbReference type="PANTHER" id="PTHR30055">
    <property type="entry name" value="HTH-TYPE TRANSCRIPTIONAL REGULATOR RUTR"/>
    <property type="match status" value="1"/>
</dbReference>
<evidence type="ECO:0000313" key="7">
    <source>
        <dbReference type="Proteomes" id="UP001500506"/>
    </source>
</evidence>
<dbReference type="PROSITE" id="PS50977">
    <property type="entry name" value="HTH_TETR_2"/>
    <property type="match status" value="1"/>
</dbReference>
<organism evidence="6 7">
    <name type="scientific">Agromyces humatus</name>
    <dbReference type="NCBI Taxonomy" id="279573"/>
    <lineage>
        <taxon>Bacteria</taxon>
        <taxon>Bacillati</taxon>
        <taxon>Actinomycetota</taxon>
        <taxon>Actinomycetes</taxon>
        <taxon>Micrococcales</taxon>
        <taxon>Microbacteriaceae</taxon>
        <taxon>Agromyces</taxon>
    </lineage>
</organism>
<accession>A0ABN2KPN3</accession>
<evidence type="ECO:0000256" key="1">
    <source>
        <dbReference type="ARBA" id="ARBA00023015"/>
    </source>
</evidence>
<comment type="caution">
    <text evidence="6">The sequence shown here is derived from an EMBL/GenBank/DDBJ whole genome shotgun (WGS) entry which is preliminary data.</text>
</comment>
<keyword evidence="3" id="KW-0804">Transcription</keyword>
<dbReference type="InterPro" id="IPR050109">
    <property type="entry name" value="HTH-type_TetR-like_transc_reg"/>
</dbReference>
<feature type="DNA-binding region" description="H-T-H motif" evidence="4">
    <location>
        <begin position="32"/>
        <end position="51"/>
    </location>
</feature>